<evidence type="ECO:0000259" key="10">
    <source>
        <dbReference type="Pfam" id="PF16113"/>
    </source>
</evidence>
<sequence length="504" mass="54521">MATTTFGRFLISNINNKNSLNKLTQNVRLYSVPKESFEFIRVSKAGENKNVGIIHLNRPKVLNALCSGLMSEVAKALDHLEADSSVGAIIITGSEKVFAAGADIKEMKDNTYSTCISGNFLEQWTRVPQSYKPIIAAVNGYAPEILIGTIPGAGGTQRLTRSVGKSKAMEMVLTGCQVEAVEAEKMGLVSKVFPADKLLDEAVKLGEKIASNSQITNTMAKEAVNVAFETTLREGLRFEKRMFHESFEFIKVSKAGQNKNVGIIQLNRPKALNALCNGLMSEVAKALDHLEADSSVGAIIITGSEKAFAAGADIKEMKDNTYSTCISGNFLEQWTRVSQTYKPIIAAVNGYALGGGCELAMMCDIIYAGDSAKFGQPEILIGTIPGAGGTQRLTRSVGKSKAMEMVLTGCQVEAVEAEKMGLVSKVFPADKLLDEAVKLGEKIASNSQITNTMAKEAVNVAYETTLREGLRFEKRMFHGTFATKDQKEGMSAFAEKRKPNFSNQ</sequence>
<keyword evidence="6" id="KW-0443">Lipid metabolism</keyword>
<keyword evidence="7" id="KW-0456">Lyase</keyword>
<dbReference type="GO" id="GO:0003860">
    <property type="term" value="F:3-hydroxyisobutyryl-CoA hydrolase activity"/>
    <property type="evidence" value="ECO:0007669"/>
    <property type="project" value="UniProtKB-EC"/>
</dbReference>
<dbReference type="GO" id="GO:0006635">
    <property type="term" value="P:fatty acid beta-oxidation"/>
    <property type="evidence" value="ECO:0007669"/>
    <property type="project" value="TreeGrafter"/>
</dbReference>
<evidence type="ECO:0000256" key="7">
    <source>
        <dbReference type="ARBA" id="ARBA00023239"/>
    </source>
</evidence>
<dbReference type="EC" id="4.2.1.17" evidence="4"/>
<dbReference type="CDD" id="cd06558">
    <property type="entry name" value="crotonase-like"/>
    <property type="match status" value="2"/>
</dbReference>
<dbReference type="GO" id="GO:0004300">
    <property type="term" value="F:enoyl-CoA hydratase activity"/>
    <property type="evidence" value="ECO:0007669"/>
    <property type="project" value="UniProtKB-EC"/>
</dbReference>
<evidence type="ECO:0000256" key="5">
    <source>
        <dbReference type="ARBA" id="ARBA00022832"/>
    </source>
</evidence>
<dbReference type="PROSITE" id="PS00166">
    <property type="entry name" value="ENOYL_COA_HYDRATASE"/>
    <property type="match status" value="1"/>
</dbReference>
<dbReference type="OrthoDB" id="2018133at2759"/>
<dbReference type="Gene3D" id="3.90.226.10">
    <property type="entry name" value="2-enoyl-CoA Hydratase, Chain A, domain 1"/>
    <property type="match status" value="3"/>
</dbReference>
<dbReference type="PANTHER" id="PTHR11941">
    <property type="entry name" value="ENOYL-COA HYDRATASE-RELATED"/>
    <property type="match status" value="1"/>
</dbReference>
<dbReference type="InterPro" id="IPR014748">
    <property type="entry name" value="Enoyl-CoA_hydra_C"/>
</dbReference>
<dbReference type="Pfam" id="PF00378">
    <property type="entry name" value="ECH_1"/>
    <property type="match status" value="2"/>
</dbReference>
<evidence type="ECO:0000256" key="4">
    <source>
        <dbReference type="ARBA" id="ARBA00012076"/>
    </source>
</evidence>
<evidence type="ECO:0000256" key="6">
    <source>
        <dbReference type="ARBA" id="ARBA00023098"/>
    </source>
</evidence>
<gene>
    <name evidence="11" type="ORF">CALMAC_LOCUS17303</name>
</gene>
<dbReference type="InterPro" id="IPR045004">
    <property type="entry name" value="ECH_dom"/>
</dbReference>
<dbReference type="SUPFAM" id="SSF52096">
    <property type="entry name" value="ClpP/crotonase"/>
    <property type="match status" value="2"/>
</dbReference>
<proteinExistence type="inferred from homology"/>
<keyword evidence="5" id="KW-0276">Fatty acid metabolism</keyword>
<evidence type="ECO:0000256" key="1">
    <source>
        <dbReference type="ARBA" id="ARBA00001709"/>
    </source>
</evidence>
<dbReference type="FunFam" id="3.90.226.10:FF:000019">
    <property type="entry name" value="Enoyl-CoA hydratase, mitochondrial"/>
    <property type="match status" value="1"/>
</dbReference>
<protein>
    <recommendedName>
        <fullName evidence="8">Probable enoyl-CoA hydratase, mitochondrial</fullName>
        <ecNumber evidence="3">3.1.2.4</ecNumber>
        <ecNumber evidence="4">4.2.1.17</ecNumber>
    </recommendedName>
</protein>
<dbReference type="PANTHER" id="PTHR11941:SF54">
    <property type="entry name" value="ENOYL-COA HYDRATASE, MITOCHONDRIAL"/>
    <property type="match status" value="1"/>
</dbReference>
<dbReference type="EC" id="3.1.2.4" evidence="3"/>
<evidence type="ECO:0000256" key="2">
    <source>
        <dbReference type="ARBA" id="ARBA00005254"/>
    </source>
</evidence>
<dbReference type="Proteomes" id="UP000410492">
    <property type="component" value="Unassembled WGS sequence"/>
</dbReference>
<evidence type="ECO:0000313" key="12">
    <source>
        <dbReference type="Proteomes" id="UP000410492"/>
    </source>
</evidence>
<dbReference type="Gene3D" id="1.10.12.10">
    <property type="entry name" value="Lyase 2-enoyl-coa Hydratase, Chain A, domain 2"/>
    <property type="match status" value="2"/>
</dbReference>
<evidence type="ECO:0000256" key="8">
    <source>
        <dbReference type="ARBA" id="ARBA00073937"/>
    </source>
</evidence>
<dbReference type="InterPro" id="IPR018376">
    <property type="entry name" value="Enoyl-CoA_hyd/isom_CS"/>
</dbReference>
<dbReference type="EMBL" id="CAACVG010011926">
    <property type="protein sequence ID" value="VEN59173.1"/>
    <property type="molecule type" value="Genomic_DNA"/>
</dbReference>
<evidence type="ECO:0000256" key="9">
    <source>
        <dbReference type="RuleBase" id="RU003707"/>
    </source>
</evidence>
<dbReference type="GO" id="GO:0005739">
    <property type="term" value="C:mitochondrion"/>
    <property type="evidence" value="ECO:0007669"/>
    <property type="project" value="TreeGrafter"/>
</dbReference>
<dbReference type="FunFam" id="1.10.12.10:FF:000001">
    <property type="entry name" value="Probable enoyl-CoA hydratase, mitochondrial"/>
    <property type="match status" value="1"/>
</dbReference>
<organism evidence="11 12">
    <name type="scientific">Callosobruchus maculatus</name>
    <name type="common">Southern cowpea weevil</name>
    <name type="synonym">Pulse bruchid</name>
    <dbReference type="NCBI Taxonomy" id="64391"/>
    <lineage>
        <taxon>Eukaryota</taxon>
        <taxon>Metazoa</taxon>
        <taxon>Ecdysozoa</taxon>
        <taxon>Arthropoda</taxon>
        <taxon>Hexapoda</taxon>
        <taxon>Insecta</taxon>
        <taxon>Pterygota</taxon>
        <taxon>Neoptera</taxon>
        <taxon>Endopterygota</taxon>
        <taxon>Coleoptera</taxon>
        <taxon>Polyphaga</taxon>
        <taxon>Cucujiformia</taxon>
        <taxon>Chrysomeloidea</taxon>
        <taxon>Chrysomelidae</taxon>
        <taxon>Bruchinae</taxon>
        <taxon>Bruchini</taxon>
        <taxon>Callosobruchus</taxon>
    </lineage>
</organism>
<dbReference type="InterPro" id="IPR001753">
    <property type="entry name" value="Enoyl-CoA_hydra/iso"/>
</dbReference>
<dbReference type="AlphaFoldDB" id="A0A653DG32"/>
<dbReference type="InterPro" id="IPR029045">
    <property type="entry name" value="ClpP/crotonase-like_dom_sf"/>
</dbReference>
<dbReference type="Pfam" id="PF16113">
    <property type="entry name" value="ECH_2"/>
    <property type="match status" value="1"/>
</dbReference>
<comment type="catalytic activity">
    <reaction evidence="1">
        <text>3-hydroxy-2-methylpropanoyl-CoA + H2O = 3-hydroxy-2-methylpropanoate + CoA + H(+)</text>
        <dbReference type="Rhea" id="RHEA:20888"/>
        <dbReference type="ChEBI" id="CHEBI:11805"/>
        <dbReference type="ChEBI" id="CHEBI:15377"/>
        <dbReference type="ChEBI" id="CHEBI:15378"/>
        <dbReference type="ChEBI" id="CHEBI:57287"/>
        <dbReference type="ChEBI" id="CHEBI:57340"/>
        <dbReference type="EC" id="3.1.2.4"/>
    </reaction>
</comment>
<accession>A0A653DG32</accession>
<keyword evidence="12" id="KW-1185">Reference proteome</keyword>
<comment type="similarity">
    <text evidence="2 9">Belongs to the enoyl-CoA hydratase/isomerase family.</text>
</comment>
<feature type="domain" description="Enoyl-CoA hydratase/isomerase" evidence="10">
    <location>
        <begin position="51"/>
        <end position="141"/>
    </location>
</feature>
<evidence type="ECO:0000256" key="3">
    <source>
        <dbReference type="ARBA" id="ARBA00011915"/>
    </source>
</evidence>
<name>A0A653DG32_CALMS</name>
<evidence type="ECO:0000313" key="11">
    <source>
        <dbReference type="EMBL" id="VEN59173.1"/>
    </source>
</evidence>
<reference evidence="11 12" key="1">
    <citation type="submission" date="2019-01" db="EMBL/GenBank/DDBJ databases">
        <authorList>
            <person name="Sayadi A."/>
        </authorList>
    </citation>
    <scope>NUCLEOTIDE SEQUENCE [LARGE SCALE GENOMIC DNA]</scope>
</reference>